<keyword evidence="1" id="KW-1133">Transmembrane helix</keyword>
<reference evidence="2 3" key="1">
    <citation type="submission" date="2022-06" db="EMBL/GenBank/DDBJ databases">
        <title>Halomicroarcula sp. a new haloarchaeum isolate from saline soil.</title>
        <authorList>
            <person name="Strakova D."/>
            <person name="Galisteo C."/>
            <person name="Sanchez-Porro C."/>
            <person name="Ventosa A."/>
        </authorList>
    </citation>
    <scope>NUCLEOTIDE SEQUENCE [LARGE SCALE GENOMIC DNA]</scope>
    <source>
        <strain evidence="2 3">S3CR25-11</strain>
    </source>
</reference>
<protein>
    <submittedName>
        <fullName evidence="2">Uncharacterized protein</fullName>
    </submittedName>
</protein>
<proteinExistence type="predicted"/>
<feature type="transmembrane region" description="Helical" evidence="1">
    <location>
        <begin position="20"/>
        <end position="38"/>
    </location>
</feature>
<evidence type="ECO:0000313" key="3">
    <source>
        <dbReference type="Proteomes" id="UP001268864"/>
    </source>
</evidence>
<name>A0ABU2FIX5_9EURY</name>
<evidence type="ECO:0000313" key="2">
    <source>
        <dbReference type="EMBL" id="MDS0280715.1"/>
    </source>
</evidence>
<keyword evidence="1" id="KW-0812">Transmembrane</keyword>
<comment type="caution">
    <text evidence="2">The sequence shown here is derived from an EMBL/GenBank/DDBJ whole genome shotgun (WGS) entry which is preliminary data.</text>
</comment>
<accession>A0ABU2FIX5</accession>
<dbReference type="EMBL" id="JAMQOS010000001">
    <property type="protein sequence ID" value="MDS0280715.1"/>
    <property type="molecule type" value="Genomic_DNA"/>
</dbReference>
<sequence length="70" mass="7344">MHRLLGEGSDCGDERMVELLPTALAVLAVALIGTALVAMTVGNLQAAGFCFLGASLVIYFRETRYGARAA</sequence>
<feature type="transmembrane region" description="Helical" evidence="1">
    <location>
        <begin position="44"/>
        <end position="60"/>
    </location>
</feature>
<keyword evidence="1" id="KW-0472">Membrane</keyword>
<dbReference type="RefSeq" id="WP_310898561.1">
    <property type="nucleotide sequence ID" value="NZ_JAMQOS010000001.1"/>
</dbReference>
<gene>
    <name evidence="2" type="ORF">NDI86_01180</name>
</gene>
<organism evidence="2 3">
    <name type="scientific">Haloarcula onubensis</name>
    <dbReference type="NCBI Taxonomy" id="2950539"/>
    <lineage>
        <taxon>Archaea</taxon>
        <taxon>Methanobacteriati</taxon>
        <taxon>Methanobacteriota</taxon>
        <taxon>Stenosarchaea group</taxon>
        <taxon>Halobacteria</taxon>
        <taxon>Halobacteriales</taxon>
        <taxon>Haloarculaceae</taxon>
        <taxon>Haloarcula</taxon>
    </lineage>
</organism>
<dbReference type="Proteomes" id="UP001268864">
    <property type="component" value="Unassembled WGS sequence"/>
</dbReference>
<keyword evidence="3" id="KW-1185">Reference proteome</keyword>
<evidence type="ECO:0000256" key="1">
    <source>
        <dbReference type="SAM" id="Phobius"/>
    </source>
</evidence>